<protein>
    <recommendedName>
        <fullName evidence="3">FeoB-associated Cys-rich membrane protein</fullName>
    </recommendedName>
</protein>
<evidence type="ECO:0008006" key="3">
    <source>
        <dbReference type="Google" id="ProtNLM"/>
    </source>
</evidence>
<accession>A0ABV7DGW8</accession>
<dbReference type="RefSeq" id="WP_257313330.1">
    <property type="nucleotide sequence ID" value="NZ_JANFDG010000004.1"/>
</dbReference>
<proteinExistence type="predicted"/>
<dbReference type="Proteomes" id="UP001595377">
    <property type="component" value="Unassembled WGS sequence"/>
</dbReference>
<comment type="caution">
    <text evidence="1">The sequence shown here is derived from an EMBL/GenBank/DDBJ whole genome shotgun (WGS) entry which is preliminary data.</text>
</comment>
<name>A0ABV7DGW8_9HYPH</name>
<sequence>MEAIFAVAIVCLSALGLALGLLAGRAPPAAGCGGCACGGACCGRRAEEEQR</sequence>
<dbReference type="EMBL" id="JBHRSP010000017">
    <property type="protein sequence ID" value="MFC3073565.1"/>
    <property type="molecule type" value="Genomic_DNA"/>
</dbReference>
<keyword evidence="2" id="KW-1185">Reference proteome</keyword>
<evidence type="ECO:0000313" key="2">
    <source>
        <dbReference type="Proteomes" id="UP001595377"/>
    </source>
</evidence>
<reference evidence="2" key="1">
    <citation type="journal article" date="2019" name="Int. J. Syst. Evol. Microbiol.">
        <title>The Global Catalogue of Microorganisms (GCM) 10K type strain sequencing project: providing services to taxonomists for standard genome sequencing and annotation.</title>
        <authorList>
            <consortium name="The Broad Institute Genomics Platform"/>
            <consortium name="The Broad Institute Genome Sequencing Center for Infectious Disease"/>
            <person name="Wu L."/>
            <person name="Ma J."/>
        </authorList>
    </citation>
    <scope>NUCLEOTIDE SEQUENCE [LARGE SCALE GENOMIC DNA]</scope>
    <source>
        <strain evidence="2">KCTC 52677</strain>
    </source>
</reference>
<evidence type="ECO:0000313" key="1">
    <source>
        <dbReference type="EMBL" id="MFC3073565.1"/>
    </source>
</evidence>
<organism evidence="1 2">
    <name type="scientific">Shinella pollutisoli</name>
    <dbReference type="NCBI Taxonomy" id="2250594"/>
    <lineage>
        <taxon>Bacteria</taxon>
        <taxon>Pseudomonadati</taxon>
        <taxon>Pseudomonadota</taxon>
        <taxon>Alphaproteobacteria</taxon>
        <taxon>Hyphomicrobiales</taxon>
        <taxon>Rhizobiaceae</taxon>
        <taxon>Shinella</taxon>
    </lineage>
</organism>
<gene>
    <name evidence="1" type="ORF">ACFOHH_10650</name>
</gene>